<keyword evidence="2" id="KW-1133">Transmembrane helix</keyword>
<evidence type="ECO:0000313" key="4">
    <source>
        <dbReference type="Proteomes" id="UP001168167"/>
    </source>
</evidence>
<comment type="similarity">
    <text evidence="1">Belongs to the UPF0161 family.</text>
</comment>
<dbReference type="NCBIfam" id="TIGR00278">
    <property type="entry name" value="membrane protein insertion efficiency factor YidD"/>
    <property type="match status" value="1"/>
</dbReference>
<keyword evidence="2" id="KW-0812">Transmembrane</keyword>
<evidence type="ECO:0000256" key="2">
    <source>
        <dbReference type="SAM" id="Phobius"/>
    </source>
</evidence>
<gene>
    <name evidence="3" type="primary">yidD</name>
    <name evidence="3" type="ORF">NQX30_05285</name>
</gene>
<dbReference type="EMBL" id="JANQAO010000003">
    <property type="protein sequence ID" value="MDM5147780.1"/>
    <property type="molecule type" value="Genomic_DNA"/>
</dbReference>
<keyword evidence="1 2" id="KW-0472">Membrane</keyword>
<comment type="subcellular location">
    <subcellularLocation>
        <location evidence="1">Cell membrane</location>
        <topology evidence="1">Peripheral membrane protein</topology>
        <orientation evidence="1">Cytoplasmic side</orientation>
    </subcellularLocation>
</comment>
<dbReference type="HAMAP" id="MF_00386">
    <property type="entry name" value="UPF0161_YidD"/>
    <property type="match status" value="1"/>
</dbReference>
<sequence>MAAQIITLIRGIPRRLALTLIVVYQYLFSPFFAGSCRFYPSCSEYAKTVFTHYGLLQALLLTVCRLLRCHPFATGGVDLPPKKSACCSKKMLPPQKSD</sequence>
<dbReference type="Proteomes" id="UP001168167">
    <property type="component" value="Unassembled WGS sequence"/>
</dbReference>
<keyword evidence="4" id="KW-1185">Reference proteome</keyword>
<dbReference type="InterPro" id="IPR002696">
    <property type="entry name" value="Membr_insert_effic_factor_YidD"/>
</dbReference>
<organism evidence="3 4">
    <name type="scientific">Candidatus Doriopsillibacter californiensis</name>
    <dbReference type="NCBI Taxonomy" id="2970740"/>
    <lineage>
        <taxon>Bacteria</taxon>
        <taxon>Pseudomonadati</taxon>
        <taxon>Pseudomonadota</taxon>
        <taxon>Gammaproteobacteria</taxon>
        <taxon>Candidatus Tethybacterales</taxon>
        <taxon>Candidatus Persebacteraceae</taxon>
        <taxon>Candidatus Doriopsillibacter</taxon>
    </lineage>
</organism>
<dbReference type="SMART" id="SM01234">
    <property type="entry name" value="Haemolytic"/>
    <property type="match status" value="1"/>
</dbReference>
<comment type="caution">
    <text evidence="3">The sequence shown here is derived from an EMBL/GenBank/DDBJ whole genome shotgun (WGS) entry which is preliminary data.</text>
</comment>
<name>A0ABT7QMZ4_9GAMM</name>
<dbReference type="PANTHER" id="PTHR33383:SF1">
    <property type="entry name" value="MEMBRANE PROTEIN INSERTION EFFICIENCY FACTOR-RELATED"/>
    <property type="match status" value="1"/>
</dbReference>
<dbReference type="Pfam" id="PF01809">
    <property type="entry name" value="YidD"/>
    <property type="match status" value="1"/>
</dbReference>
<keyword evidence="1" id="KW-1003">Cell membrane</keyword>
<reference evidence="3" key="2">
    <citation type="journal article" date="2023" name="Microbiome">
        <title>Synthase-selected sorting approach identifies a beta-lactone synthase in a nudibranch symbiotic bacterium.</title>
        <authorList>
            <person name="Dzunkova M."/>
            <person name="La Clair J.J."/>
            <person name="Tyml T."/>
            <person name="Doud D."/>
            <person name="Schulz F."/>
            <person name="Piquer-Esteban S."/>
            <person name="Porcel Sanchis D."/>
            <person name="Osborn A."/>
            <person name="Robinson D."/>
            <person name="Louie K.B."/>
            <person name="Bowen B.P."/>
            <person name="Bowers R.M."/>
            <person name="Lee J."/>
            <person name="Arnau V."/>
            <person name="Diaz-Villanueva W."/>
            <person name="Stepanauskas R."/>
            <person name="Gosliner T."/>
            <person name="Date S.V."/>
            <person name="Northen T.R."/>
            <person name="Cheng J.F."/>
            <person name="Burkart M.D."/>
            <person name="Woyke T."/>
        </authorList>
    </citation>
    <scope>NUCLEOTIDE SEQUENCE</scope>
    <source>
        <strain evidence="3">Df01</strain>
    </source>
</reference>
<evidence type="ECO:0000256" key="1">
    <source>
        <dbReference type="HAMAP-Rule" id="MF_00386"/>
    </source>
</evidence>
<feature type="transmembrane region" description="Helical" evidence="2">
    <location>
        <begin position="12"/>
        <end position="33"/>
    </location>
</feature>
<comment type="function">
    <text evidence="1">Could be involved in insertion of integral membrane proteins into the membrane.</text>
</comment>
<evidence type="ECO:0000313" key="3">
    <source>
        <dbReference type="EMBL" id="MDM5147780.1"/>
    </source>
</evidence>
<dbReference type="PANTHER" id="PTHR33383">
    <property type="entry name" value="MEMBRANE PROTEIN INSERTION EFFICIENCY FACTOR-RELATED"/>
    <property type="match status" value="1"/>
</dbReference>
<protein>
    <recommendedName>
        <fullName evidence="1">Putative membrane protein insertion efficiency factor</fullName>
    </recommendedName>
</protein>
<reference evidence="3" key="1">
    <citation type="submission" date="2022-08" db="EMBL/GenBank/DDBJ databases">
        <authorList>
            <person name="Dzunkova M."/>
            <person name="La Clair J."/>
            <person name="Tyml T."/>
            <person name="Doud D."/>
            <person name="Schulz F."/>
            <person name="Piquer S."/>
            <person name="Porcel Sanchis D."/>
            <person name="Osborn A."/>
            <person name="Robinson D."/>
            <person name="Louie K.B."/>
            <person name="Bowen B.P."/>
            <person name="Bowers R."/>
            <person name="Lee J."/>
            <person name="Arnau Llombart V."/>
            <person name="Diaz Villanueva W."/>
            <person name="Gosliner T."/>
            <person name="Northen T."/>
            <person name="Cheng J.-F."/>
            <person name="Burkart M.D."/>
            <person name="Woyke T."/>
        </authorList>
    </citation>
    <scope>NUCLEOTIDE SEQUENCE</scope>
    <source>
        <strain evidence="3">Df01</strain>
    </source>
</reference>
<proteinExistence type="inferred from homology"/>
<accession>A0ABT7QMZ4</accession>